<proteinExistence type="predicted"/>
<dbReference type="Proteomes" id="UP000671914">
    <property type="component" value="Chromosome"/>
</dbReference>
<gene>
    <name evidence="1" type="ORF">G127AT_09195</name>
</gene>
<dbReference type="InterPro" id="IPR036366">
    <property type="entry name" value="PGBDSf"/>
</dbReference>
<keyword evidence="2" id="KW-1185">Reference proteome</keyword>
<name>A0A975IMI7_9MICO</name>
<accession>A0A975IMI7</accession>
<dbReference type="SUPFAM" id="SSF47090">
    <property type="entry name" value="PGBD-like"/>
    <property type="match status" value="1"/>
</dbReference>
<evidence type="ECO:0000313" key="1">
    <source>
        <dbReference type="EMBL" id="QTX03533.1"/>
    </source>
</evidence>
<evidence type="ECO:0008006" key="3">
    <source>
        <dbReference type="Google" id="ProtNLM"/>
    </source>
</evidence>
<dbReference type="AlphaFoldDB" id="A0A975IMI7"/>
<dbReference type="KEGG" id="aarc:G127AT_09195"/>
<dbReference type="InterPro" id="IPR036365">
    <property type="entry name" value="PGBD-like_sf"/>
</dbReference>
<reference evidence="1" key="1">
    <citation type="submission" date="2021-03" db="EMBL/GenBank/DDBJ databases">
        <title>Agromyces archimandritus sp. nov., isolated from the cockroach Archimandrita tessellata.</title>
        <authorList>
            <person name="Guzman J."/>
            <person name="Ortuzar M."/>
            <person name="Poehlein A."/>
            <person name="Daniel R."/>
            <person name="Trujillo M."/>
            <person name="Vilcinskas A."/>
        </authorList>
    </citation>
    <scope>NUCLEOTIDE SEQUENCE</scope>
    <source>
        <strain evidence="1">G127AT</strain>
    </source>
</reference>
<dbReference type="RefSeq" id="WP_210896224.1">
    <property type="nucleotide sequence ID" value="NZ_CP071696.1"/>
</dbReference>
<organism evidence="1 2">
    <name type="scientific">Agromyces archimandritae</name>
    <dbReference type="NCBI Taxonomy" id="2781962"/>
    <lineage>
        <taxon>Bacteria</taxon>
        <taxon>Bacillati</taxon>
        <taxon>Actinomycetota</taxon>
        <taxon>Actinomycetes</taxon>
        <taxon>Micrococcales</taxon>
        <taxon>Microbacteriaceae</taxon>
        <taxon>Agromyces</taxon>
    </lineage>
</organism>
<sequence>MSRRPSARAGLIVLGALLAVGVGAGATALALQPIVPASLAEADAPKAAPVAAQRFADERAVQLIVSEPQPLEVAAPAAGTLTSWSCAPGAELASGAGIAVIDDRPVIALATGIPLWRDLAPGDEGDDVAALQTELARLGFDVAADGELGGGTLDALGELFARAGGDDDVDRVERARTVWSPAAAVPIRSCDATVGRQLAPGDALLTLASTPASARLAEMPADLIEGERVLVVDDRTFPVDAEGVVASADARIGITTTIAFRTAQANEGTLMIPATLALAEAAEVSSVPPQSVFGIEGADGCVLADGEARPVHIVGSQLGQTFVTFTGGPPPGEVALDPGEHACA</sequence>
<dbReference type="EMBL" id="CP071696">
    <property type="protein sequence ID" value="QTX03533.1"/>
    <property type="molecule type" value="Genomic_DNA"/>
</dbReference>
<dbReference type="Gene3D" id="1.10.101.10">
    <property type="entry name" value="PGBD-like superfamily/PGBD"/>
    <property type="match status" value="1"/>
</dbReference>
<protein>
    <recommendedName>
        <fullName evidence="3">Peptidoglycan binding-like domain-containing protein</fullName>
    </recommendedName>
</protein>
<evidence type="ECO:0000313" key="2">
    <source>
        <dbReference type="Proteomes" id="UP000671914"/>
    </source>
</evidence>